<feature type="compositionally biased region" description="Basic residues" evidence="1">
    <location>
        <begin position="80"/>
        <end position="89"/>
    </location>
</feature>
<feature type="domain" description="Retroviral polymerase SH3-like" evidence="2">
    <location>
        <begin position="1"/>
        <end position="35"/>
    </location>
</feature>
<reference evidence="3 4" key="1">
    <citation type="journal article" date="2024" name="BMC Genomics">
        <title>De novo assembly and annotation of Popillia japonica's genome with initial clues to its potential as an invasive pest.</title>
        <authorList>
            <person name="Cucini C."/>
            <person name="Boschi S."/>
            <person name="Funari R."/>
            <person name="Cardaioli E."/>
            <person name="Iannotti N."/>
            <person name="Marturano G."/>
            <person name="Paoli F."/>
            <person name="Bruttini M."/>
            <person name="Carapelli A."/>
            <person name="Frati F."/>
            <person name="Nardi F."/>
        </authorList>
    </citation>
    <scope>NUCLEOTIDE SEQUENCE [LARGE SCALE GENOMIC DNA]</scope>
    <source>
        <strain evidence="3">DMR45628</strain>
    </source>
</reference>
<dbReference type="InterPro" id="IPR057670">
    <property type="entry name" value="SH3_retrovirus"/>
</dbReference>
<dbReference type="Proteomes" id="UP001458880">
    <property type="component" value="Unassembled WGS sequence"/>
</dbReference>
<comment type="caution">
    <text evidence="3">The sequence shown here is derived from an EMBL/GenBank/DDBJ whole genome shotgun (WGS) entry which is preliminary data.</text>
</comment>
<sequence>MVGYSPNGFRLWDPDNNVTILSRDTRFDEKDFVYKERGRIMEKYSIQEDEEKEHIEENQAEERQKEELGTNNEEPIRQTRLGRKTRPPKYLKDYEIGDSDNEYQVNIAYCLHIDPQTYEEAMDNNEEWKHAI</sequence>
<name>A0AAW1J191_POPJA</name>
<evidence type="ECO:0000313" key="3">
    <source>
        <dbReference type="EMBL" id="KAK9696789.1"/>
    </source>
</evidence>
<dbReference type="Pfam" id="PF25597">
    <property type="entry name" value="SH3_retrovirus"/>
    <property type="match status" value="1"/>
</dbReference>
<dbReference type="AlphaFoldDB" id="A0AAW1J191"/>
<organism evidence="3 4">
    <name type="scientific">Popillia japonica</name>
    <name type="common">Japanese beetle</name>
    <dbReference type="NCBI Taxonomy" id="7064"/>
    <lineage>
        <taxon>Eukaryota</taxon>
        <taxon>Metazoa</taxon>
        <taxon>Ecdysozoa</taxon>
        <taxon>Arthropoda</taxon>
        <taxon>Hexapoda</taxon>
        <taxon>Insecta</taxon>
        <taxon>Pterygota</taxon>
        <taxon>Neoptera</taxon>
        <taxon>Endopterygota</taxon>
        <taxon>Coleoptera</taxon>
        <taxon>Polyphaga</taxon>
        <taxon>Scarabaeiformia</taxon>
        <taxon>Scarabaeidae</taxon>
        <taxon>Rutelinae</taxon>
        <taxon>Popillia</taxon>
    </lineage>
</organism>
<dbReference type="EMBL" id="JASPKY010000442">
    <property type="protein sequence ID" value="KAK9696789.1"/>
    <property type="molecule type" value="Genomic_DNA"/>
</dbReference>
<evidence type="ECO:0000256" key="1">
    <source>
        <dbReference type="SAM" id="MobiDB-lite"/>
    </source>
</evidence>
<accession>A0AAW1J191</accession>
<keyword evidence="4" id="KW-1185">Reference proteome</keyword>
<protein>
    <recommendedName>
        <fullName evidence="2">Retroviral polymerase SH3-like domain-containing protein</fullName>
    </recommendedName>
</protein>
<gene>
    <name evidence="3" type="ORF">QE152_g31362</name>
</gene>
<evidence type="ECO:0000259" key="2">
    <source>
        <dbReference type="Pfam" id="PF25597"/>
    </source>
</evidence>
<evidence type="ECO:0000313" key="4">
    <source>
        <dbReference type="Proteomes" id="UP001458880"/>
    </source>
</evidence>
<feature type="compositionally biased region" description="Basic and acidic residues" evidence="1">
    <location>
        <begin position="45"/>
        <end position="68"/>
    </location>
</feature>
<feature type="region of interest" description="Disordered" evidence="1">
    <location>
        <begin position="45"/>
        <end position="97"/>
    </location>
</feature>
<proteinExistence type="predicted"/>